<evidence type="ECO:0000256" key="1">
    <source>
        <dbReference type="ARBA" id="ARBA00022670"/>
    </source>
</evidence>
<dbReference type="GO" id="GO:0004252">
    <property type="term" value="F:serine-type endopeptidase activity"/>
    <property type="evidence" value="ECO:0007669"/>
    <property type="project" value="InterPro"/>
</dbReference>
<comment type="caution">
    <text evidence="7">The sequence shown here is derived from an EMBL/GenBank/DDBJ whole genome shotgun (WGS) entry which is preliminary data.</text>
</comment>
<keyword evidence="1" id="KW-0645">Protease</keyword>
<dbReference type="GO" id="GO:0006508">
    <property type="term" value="P:proteolysis"/>
    <property type="evidence" value="ECO:0007669"/>
    <property type="project" value="UniProtKB-KW"/>
</dbReference>
<evidence type="ECO:0000256" key="5">
    <source>
        <dbReference type="ARBA" id="ARBA00023163"/>
    </source>
</evidence>
<accession>A0A2W5P1B6</accession>
<dbReference type="InterPro" id="IPR039418">
    <property type="entry name" value="LexA-like"/>
</dbReference>
<evidence type="ECO:0000256" key="2">
    <source>
        <dbReference type="ARBA" id="ARBA00022801"/>
    </source>
</evidence>
<dbReference type="Pfam" id="PF00717">
    <property type="entry name" value="Peptidase_S24"/>
    <property type="match status" value="1"/>
</dbReference>
<organism evidence="7 8">
    <name type="scientific">Sphingomonas taxi</name>
    <dbReference type="NCBI Taxonomy" id="1549858"/>
    <lineage>
        <taxon>Bacteria</taxon>
        <taxon>Pseudomonadati</taxon>
        <taxon>Pseudomonadota</taxon>
        <taxon>Alphaproteobacteria</taxon>
        <taxon>Sphingomonadales</taxon>
        <taxon>Sphingomonadaceae</taxon>
        <taxon>Sphingomonas</taxon>
    </lineage>
</organism>
<dbReference type="PROSITE" id="PS00501">
    <property type="entry name" value="SPASE_I_1"/>
    <property type="match status" value="1"/>
</dbReference>
<keyword evidence="3" id="KW-0805">Transcription regulation</keyword>
<reference evidence="7 8" key="1">
    <citation type="submission" date="2017-08" db="EMBL/GenBank/DDBJ databases">
        <title>Infants hospitalized years apart are colonized by the same room-sourced microbial strains.</title>
        <authorList>
            <person name="Brooks B."/>
            <person name="Olm M.R."/>
            <person name="Firek B.A."/>
            <person name="Baker R."/>
            <person name="Thomas B.C."/>
            <person name="Morowitz M.J."/>
            <person name="Banfield J.F."/>
        </authorList>
    </citation>
    <scope>NUCLEOTIDE SEQUENCE [LARGE SCALE GENOMIC DNA]</scope>
    <source>
        <strain evidence="7">S2_005_001_R1_22</strain>
    </source>
</reference>
<dbReference type="InterPro" id="IPR036286">
    <property type="entry name" value="LexA/Signal_pep-like_sf"/>
</dbReference>
<keyword evidence="4" id="KW-0238">DNA-binding</keyword>
<proteinExistence type="predicted"/>
<name>A0A2W5P1B6_9SPHN</name>
<sequence length="222" mass="23761">MRATVVQTAAILLYGCDMADTPQQVLAQAARARGVALSALSRMVGRNQAYLGQFVNRGSPRALPERERRILADFLGLAESALGAPEAVTGEVAVPWLAVTAAAGAGRVAEERVIRDELLSRATLRAAGVTPANASLIGVAGESMAPTLHDGDRLLVDRGERQVRRGGAIYVLRRDDAVAVKRLIPHGDEVEVRSDNPLWPVQRVPASAIEVIGRARLLLRRL</sequence>
<evidence type="ECO:0000313" key="7">
    <source>
        <dbReference type="EMBL" id="PZQ59592.1"/>
    </source>
</evidence>
<dbReference type="GO" id="GO:0003677">
    <property type="term" value="F:DNA binding"/>
    <property type="evidence" value="ECO:0007669"/>
    <property type="project" value="UniProtKB-KW"/>
</dbReference>
<evidence type="ECO:0000256" key="4">
    <source>
        <dbReference type="ARBA" id="ARBA00023125"/>
    </source>
</evidence>
<dbReference type="PANTHER" id="PTHR40661:SF3">
    <property type="entry name" value="FELS-1 PROPHAGE TRANSCRIPTIONAL REGULATOR"/>
    <property type="match status" value="1"/>
</dbReference>
<dbReference type="CDD" id="cd06529">
    <property type="entry name" value="S24_LexA-like"/>
    <property type="match status" value="1"/>
</dbReference>
<evidence type="ECO:0000256" key="3">
    <source>
        <dbReference type="ARBA" id="ARBA00023015"/>
    </source>
</evidence>
<dbReference type="SUPFAM" id="SSF51306">
    <property type="entry name" value="LexA/Signal peptidase"/>
    <property type="match status" value="1"/>
</dbReference>
<keyword evidence="2" id="KW-0378">Hydrolase</keyword>
<gene>
    <name evidence="7" type="ORF">DI544_10665</name>
</gene>
<dbReference type="PROSITE" id="PS51257">
    <property type="entry name" value="PROKAR_LIPOPROTEIN"/>
    <property type="match status" value="1"/>
</dbReference>
<evidence type="ECO:0000313" key="8">
    <source>
        <dbReference type="Proteomes" id="UP000249229"/>
    </source>
</evidence>
<dbReference type="GO" id="GO:0016020">
    <property type="term" value="C:membrane"/>
    <property type="evidence" value="ECO:0007669"/>
    <property type="project" value="InterPro"/>
</dbReference>
<dbReference type="InterPro" id="IPR015927">
    <property type="entry name" value="Peptidase_S24_S26A/B/C"/>
</dbReference>
<dbReference type="EMBL" id="QFQI01000008">
    <property type="protein sequence ID" value="PZQ59592.1"/>
    <property type="molecule type" value="Genomic_DNA"/>
</dbReference>
<keyword evidence="5" id="KW-0804">Transcription</keyword>
<dbReference type="Proteomes" id="UP000249229">
    <property type="component" value="Unassembled WGS sequence"/>
</dbReference>
<feature type="domain" description="Peptidase S24/S26A/S26B/S26C" evidence="6">
    <location>
        <begin position="100"/>
        <end position="215"/>
    </location>
</feature>
<dbReference type="Gene3D" id="2.10.109.10">
    <property type="entry name" value="Umud Fragment, subunit A"/>
    <property type="match status" value="1"/>
</dbReference>
<dbReference type="AlphaFoldDB" id="A0A2W5P1B6"/>
<evidence type="ECO:0000259" key="6">
    <source>
        <dbReference type="Pfam" id="PF00717"/>
    </source>
</evidence>
<dbReference type="PANTHER" id="PTHR40661">
    <property type="match status" value="1"/>
</dbReference>
<dbReference type="InterPro" id="IPR019756">
    <property type="entry name" value="Pept_S26A_signal_pept_1_Ser-AS"/>
</dbReference>
<protein>
    <recommendedName>
        <fullName evidence="6">Peptidase S24/S26A/S26B/S26C domain-containing protein</fullName>
    </recommendedName>
</protein>